<dbReference type="Pfam" id="PF00535">
    <property type="entry name" value="Glycos_transf_2"/>
    <property type="match status" value="1"/>
</dbReference>
<comment type="subcellular location">
    <subcellularLocation>
        <location evidence="1">Cell membrane</location>
    </subcellularLocation>
</comment>
<keyword evidence="2" id="KW-1003">Cell membrane</keyword>
<protein>
    <submittedName>
        <fullName evidence="7">Glycosyl transferase related protein</fullName>
    </submittedName>
</protein>
<dbReference type="InterPro" id="IPR029044">
    <property type="entry name" value="Nucleotide-diphossugar_trans"/>
</dbReference>
<evidence type="ECO:0000256" key="1">
    <source>
        <dbReference type="ARBA" id="ARBA00004236"/>
    </source>
</evidence>
<dbReference type="AlphaFoldDB" id="A0AAI7ZFH7"/>
<reference evidence="7 8" key="1">
    <citation type="journal article" date="2002" name="Nature">
        <title>Comparison of the genomes of two Xanthomonas pathogens with differing host specificities.</title>
        <authorList>
            <person name="da Silva A.C."/>
            <person name="Ferro J.A."/>
            <person name="Reinach F.C."/>
            <person name="Farah C.S."/>
            <person name="Furlan L.R."/>
            <person name="Quaggio R.B."/>
            <person name="Monteiro-Vitorello C.B."/>
            <person name="Van Sluys M.A."/>
            <person name="Almeida N.F."/>
            <person name="Alves L.M."/>
            <person name="do Amaral A.M."/>
            <person name="Bertolini M.C."/>
            <person name="Camargo L.E."/>
            <person name="Camarotte G."/>
            <person name="Cannavan F."/>
            <person name="Cardozo J."/>
            <person name="Chambergo F."/>
            <person name="Ciapina L.P."/>
            <person name="Cicarelli R.M."/>
            <person name="Coutinho L.L."/>
            <person name="Cursino-Santos J.R."/>
            <person name="El-Dorry H."/>
            <person name="Faria J.B."/>
            <person name="Ferreira A.J."/>
            <person name="Ferreira R.C."/>
            <person name="Ferro M.I."/>
            <person name="Formighieri E.F."/>
            <person name="Franco M.C."/>
            <person name="Greggio C.C."/>
            <person name="Gruber A."/>
            <person name="Katsuyama A.M."/>
            <person name="Kishi L.T."/>
            <person name="Leite R.P."/>
            <person name="Lemos E.G."/>
            <person name="Lemos M.V."/>
            <person name="Locali E.C."/>
            <person name="Machado M.A."/>
            <person name="Madeira A.M."/>
            <person name="Martinez-Rossi N.M."/>
            <person name="Martins E.C."/>
            <person name="Meidanis J."/>
            <person name="Menck C.F."/>
            <person name="Miyaki C.Y."/>
            <person name="Moon D.H."/>
            <person name="Moreira L.M."/>
            <person name="Novo M.T."/>
            <person name="Okura V.K."/>
            <person name="Oliveira M.C."/>
            <person name="Oliveira V.R."/>
            <person name="Pereira H.A."/>
            <person name="Rossi A."/>
            <person name="Sena J.A."/>
            <person name="Silva C."/>
            <person name="de Souza R.F."/>
            <person name="Spinola L.A."/>
            <person name="Takita M.A."/>
            <person name="Tamura R.E."/>
            <person name="Teixeira E.C."/>
            <person name="Tezza R.I."/>
            <person name="Trindade dos Santos M."/>
            <person name="Truffi D."/>
            <person name="Tsai S.M."/>
            <person name="White F.F."/>
            <person name="Setubal J.C."/>
            <person name="Kitajima J.P."/>
        </authorList>
    </citation>
    <scope>NUCLEOTIDE SEQUENCE [LARGE SCALE GENOMIC DNA]</scope>
    <source>
        <strain evidence="7 8">306</strain>
    </source>
</reference>
<sequence length="237" mass="24831">MDRATVVGGAARRLAMIAVIIPAHNEAECMAACLASVFLAASHPELREPVEVIVAVDRCTDATAALAQALGARVIDVPVPGGVGIARAAAASKAIALGADWLAVTDADSRVPADWLVEQRRADADVFCGVVQVEDWLDYSDEVRCRFEQTQATGQGHGRIHGANLGVSAALYQQCGGFPAVTCSEDVALVHALQAINASIAWSPRSVVWTSARRQARAIGGFSDFLKKLEASTCVPA</sequence>
<accession>A0AAI7ZFH7</accession>
<dbReference type="Proteomes" id="UP000000576">
    <property type="component" value="Chromosome"/>
</dbReference>
<evidence type="ECO:0000256" key="5">
    <source>
        <dbReference type="ARBA" id="ARBA00023136"/>
    </source>
</evidence>
<dbReference type="GO" id="GO:0005886">
    <property type="term" value="C:plasma membrane"/>
    <property type="evidence" value="ECO:0007669"/>
    <property type="project" value="UniProtKB-SubCell"/>
</dbReference>
<feature type="domain" description="Glycosyltransferase 2-like" evidence="6">
    <location>
        <begin position="19"/>
        <end position="133"/>
    </location>
</feature>
<dbReference type="KEGG" id="xac:XAC2125"/>
<dbReference type="PANTHER" id="PTHR43646">
    <property type="entry name" value="GLYCOSYLTRANSFERASE"/>
    <property type="match status" value="1"/>
</dbReference>
<dbReference type="PANTHER" id="PTHR43646:SF2">
    <property type="entry name" value="GLYCOSYLTRANSFERASE 2-LIKE DOMAIN-CONTAINING PROTEIN"/>
    <property type="match status" value="1"/>
</dbReference>
<dbReference type="GO" id="GO:0016757">
    <property type="term" value="F:glycosyltransferase activity"/>
    <property type="evidence" value="ECO:0007669"/>
    <property type="project" value="UniProtKB-KW"/>
</dbReference>
<name>A0AAI7ZFH7_XANAC</name>
<gene>
    <name evidence="7" type="primary">gtrB</name>
    <name evidence="7" type="ordered locus">XAC2125</name>
</gene>
<dbReference type="Gene3D" id="3.90.550.10">
    <property type="entry name" value="Spore Coat Polysaccharide Biosynthesis Protein SpsA, Chain A"/>
    <property type="match status" value="1"/>
</dbReference>
<dbReference type="InterPro" id="IPR001173">
    <property type="entry name" value="Glyco_trans_2-like"/>
</dbReference>
<dbReference type="EMBL" id="AE008923">
    <property type="protein sequence ID" value="AAM36978.1"/>
    <property type="molecule type" value="Genomic_DNA"/>
</dbReference>
<evidence type="ECO:0000256" key="4">
    <source>
        <dbReference type="ARBA" id="ARBA00022679"/>
    </source>
</evidence>
<evidence type="ECO:0000256" key="2">
    <source>
        <dbReference type="ARBA" id="ARBA00022475"/>
    </source>
</evidence>
<keyword evidence="4 7" id="KW-0808">Transferase</keyword>
<dbReference type="SUPFAM" id="SSF53448">
    <property type="entry name" value="Nucleotide-diphospho-sugar transferases"/>
    <property type="match status" value="1"/>
</dbReference>
<keyword evidence="5" id="KW-0472">Membrane</keyword>
<evidence type="ECO:0000259" key="6">
    <source>
        <dbReference type="Pfam" id="PF00535"/>
    </source>
</evidence>
<keyword evidence="3" id="KW-0328">Glycosyltransferase</keyword>
<evidence type="ECO:0000313" key="8">
    <source>
        <dbReference type="Proteomes" id="UP000000576"/>
    </source>
</evidence>
<proteinExistence type="predicted"/>
<evidence type="ECO:0000313" key="7">
    <source>
        <dbReference type="EMBL" id="AAM36978.1"/>
    </source>
</evidence>
<evidence type="ECO:0000256" key="3">
    <source>
        <dbReference type="ARBA" id="ARBA00022676"/>
    </source>
</evidence>
<organism evidence="7 8">
    <name type="scientific">Xanthomonas axonopodis pv. citri (strain 306)</name>
    <dbReference type="NCBI Taxonomy" id="190486"/>
    <lineage>
        <taxon>Bacteria</taxon>
        <taxon>Pseudomonadati</taxon>
        <taxon>Pseudomonadota</taxon>
        <taxon>Gammaproteobacteria</taxon>
        <taxon>Lysobacterales</taxon>
        <taxon>Lysobacteraceae</taxon>
        <taxon>Xanthomonas</taxon>
    </lineage>
</organism>